<dbReference type="Gene3D" id="1.10.3470.10">
    <property type="entry name" value="ABC transporter involved in vitamin B12 uptake, BtuC"/>
    <property type="match status" value="1"/>
</dbReference>
<feature type="transmembrane region" description="Helical" evidence="8">
    <location>
        <begin position="257"/>
        <end position="276"/>
    </location>
</feature>
<sequence>MIRSRNWLLAAFLGTALVASALVVLGVGAVHVPVHDVIRVVARRFRLINGSDVTVLDDRIVWQLRAPRVIGSMAVGALLAMCGAVLQTLTGNDLADPYLLGISSGASVGAVFILIIGISSTLGQSVLMTLASFGGAVGALVMVLAMATGKSGELPASRTILAGVAVGQLCGAAVSMMIMVCGESNAARSALSWTLGSFTGVRWGSTITLAVATVPALIAGMALCHTLDAFAFGDVSAMSLGVPVNTVRWMIMVGTALLTALSVAFVGPIGFVGLTVPHIVRFWTGPRHARLLPVSALVGALLMVWSDTAARCLRPDTEIPVGAITAAVGAPVLVVLLRRQASRS</sequence>
<dbReference type="EMBL" id="LT906441">
    <property type="protein sequence ID" value="SNV33422.1"/>
    <property type="molecule type" value="Genomic_DNA"/>
</dbReference>
<organism evidence="9 10">
    <name type="scientific">Cutibacterium granulosum</name>
    <dbReference type="NCBI Taxonomy" id="33011"/>
    <lineage>
        <taxon>Bacteria</taxon>
        <taxon>Bacillati</taxon>
        <taxon>Actinomycetota</taxon>
        <taxon>Actinomycetes</taxon>
        <taxon>Propionibacteriales</taxon>
        <taxon>Propionibacteriaceae</taxon>
        <taxon>Cutibacterium</taxon>
    </lineage>
</organism>
<evidence type="ECO:0000313" key="10">
    <source>
        <dbReference type="Proteomes" id="UP000215332"/>
    </source>
</evidence>
<accession>A0A239WG71</accession>
<evidence type="ECO:0000256" key="8">
    <source>
        <dbReference type="SAM" id="Phobius"/>
    </source>
</evidence>
<reference evidence="9 10" key="1">
    <citation type="submission" date="2017-06" db="EMBL/GenBank/DDBJ databases">
        <authorList>
            <consortium name="Pathogen Informatics"/>
        </authorList>
    </citation>
    <scope>NUCLEOTIDE SEQUENCE [LARGE SCALE GENOMIC DNA]</scope>
    <source>
        <strain evidence="9 10">NCTC11865</strain>
    </source>
</reference>
<name>A0A239WG71_9ACTN</name>
<dbReference type="SUPFAM" id="SSF81345">
    <property type="entry name" value="ABC transporter involved in vitamin B12 uptake, BtuC"/>
    <property type="match status" value="1"/>
</dbReference>
<evidence type="ECO:0000256" key="4">
    <source>
        <dbReference type="ARBA" id="ARBA00022475"/>
    </source>
</evidence>
<keyword evidence="3" id="KW-0813">Transport</keyword>
<dbReference type="PANTHER" id="PTHR30472:SF67">
    <property type="entry name" value="PERMEASE OF ABC TRANSPORTER-RELATED"/>
    <property type="match status" value="1"/>
</dbReference>
<gene>
    <name evidence="9" type="ORF">SAMEA4412665_00952</name>
</gene>
<dbReference type="GO" id="GO:0033214">
    <property type="term" value="P:siderophore-iron import into cell"/>
    <property type="evidence" value="ECO:0007669"/>
    <property type="project" value="TreeGrafter"/>
</dbReference>
<keyword evidence="4" id="KW-1003">Cell membrane</keyword>
<keyword evidence="6 8" id="KW-1133">Transmembrane helix</keyword>
<dbReference type="GO" id="GO:0022857">
    <property type="term" value="F:transmembrane transporter activity"/>
    <property type="evidence" value="ECO:0007669"/>
    <property type="project" value="InterPro"/>
</dbReference>
<keyword evidence="7 8" id="KW-0472">Membrane</keyword>
<feature type="transmembrane region" description="Helical" evidence="8">
    <location>
        <begin position="159"/>
        <end position="180"/>
    </location>
</feature>
<feature type="transmembrane region" description="Helical" evidence="8">
    <location>
        <begin position="69"/>
        <end position="86"/>
    </location>
</feature>
<protein>
    <submittedName>
        <fullName evidence="9">Probable ABC transporter permease protein HI_1471</fullName>
    </submittedName>
</protein>
<evidence type="ECO:0000256" key="2">
    <source>
        <dbReference type="ARBA" id="ARBA00007935"/>
    </source>
</evidence>
<dbReference type="Proteomes" id="UP000215332">
    <property type="component" value="Chromosome 1"/>
</dbReference>
<dbReference type="InterPro" id="IPR037294">
    <property type="entry name" value="ABC_BtuC-like"/>
</dbReference>
<dbReference type="AlphaFoldDB" id="A0A239WG71"/>
<feature type="transmembrane region" description="Helical" evidence="8">
    <location>
        <begin position="318"/>
        <end position="337"/>
    </location>
</feature>
<dbReference type="FunFam" id="1.10.3470.10:FF:000001">
    <property type="entry name" value="Vitamin B12 ABC transporter permease BtuC"/>
    <property type="match status" value="1"/>
</dbReference>
<dbReference type="Pfam" id="PF01032">
    <property type="entry name" value="FecCD"/>
    <property type="match status" value="1"/>
</dbReference>
<dbReference type="KEGG" id="cgrn:4412665_00952"/>
<evidence type="ECO:0000256" key="3">
    <source>
        <dbReference type="ARBA" id="ARBA00022448"/>
    </source>
</evidence>
<feature type="transmembrane region" description="Helical" evidence="8">
    <location>
        <begin position="98"/>
        <end position="120"/>
    </location>
</feature>
<keyword evidence="5 8" id="KW-0812">Transmembrane</keyword>
<dbReference type="CDD" id="cd06550">
    <property type="entry name" value="TM_ABC_iron-siderophores_like"/>
    <property type="match status" value="1"/>
</dbReference>
<dbReference type="RefSeq" id="WP_021105972.1">
    <property type="nucleotide sequence ID" value="NZ_LT906441.1"/>
</dbReference>
<evidence type="ECO:0000256" key="6">
    <source>
        <dbReference type="ARBA" id="ARBA00022989"/>
    </source>
</evidence>
<evidence type="ECO:0000313" key="9">
    <source>
        <dbReference type="EMBL" id="SNV33422.1"/>
    </source>
</evidence>
<evidence type="ECO:0000256" key="5">
    <source>
        <dbReference type="ARBA" id="ARBA00022692"/>
    </source>
</evidence>
<dbReference type="GO" id="GO:0005886">
    <property type="term" value="C:plasma membrane"/>
    <property type="evidence" value="ECO:0007669"/>
    <property type="project" value="UniProtKB-SubCell"/>
</dbReference>
<comment type="subcellular location">
    <subcellularLocation>
        <location evidence="1">Cell membrane</location>
        <topology evidence="1">Multi-pass membrane protein</topology>
    </subcellularLocation>
</comment>
<feature type="transmembrane region" description="Helical" evidence="8">
    <location>
        <begin position="288"/>
        <end position="306"/>
    </location>
</feature>
<dbReference type="eggNOG" id="COG0609">
    <property type="taxonomic scope" value="Bacteria"/>
</dbReference>
<proteinExistence type="inferred from homology"/>
<evidence type="ECO:0000256" key="7">
    <source>
        <dbReference type="ARBA" id="ARBA00023136"/>
    </source>
</evidence>
<evidence type="ECO:0000256" key="1">
    <source>
        <dbReference type="ARBA" id="ARBA00004651"/>
    </source>
</evidence>
<comment type="similarity">
    <text evidence="2">Belongs to the binding-protein-dependent transport system permease family. FecCD subfamily.</text>
</comment>
<dbReference type="PANTHER" id="PTHR30472">
    <property type="entry name" value="FERRIC ENTEROBACTIN TRANSPORT SYSTEM PERMEASE PROTEIN"/>
    <property type="match status" value="1"/>
</dbReference>
<dbReference type="InterPro" id="IPR000522">
    <property type="entry name" value="ABC_transptr_permease_BtuC"/>
</dbReference>
<feature type="transmembrane region" description="Helical" evidence="8">
    <location>
        <begin position="126"/>
        <end position="147"/>
    </location>
</feature>
<feature type="transmembrane region" description="Helical" evidence="8">
    <location>
        <begin position="200"/>
        <end position="223"/>
    </location>
</feature>